<organism evidence="12">
    <name type="scientific">Aphanomyces invadans</name>
    <dbReference type="NCBI Taxonomy" id="157072"/>
    <lineage>
        <taxon>Eukaryota</taxon>
        <taxon>Sar</taxon>
        <taxon>Stramenopiles</taxon>
        <taxon>Oomycota</taxon>
        <taxon>Saprolegniomycetes</taxon>
        <taxon>Saprolegniales</taxon>
        <taxon>Verrucalvaceae</taxon>
        <taxon>Aphanomyces</taxon>
    </lineage>
</organism>
<dbReference type="NCBIfam" id="TIGR00967">
    <property type="entry name" value="3a0501s007"/>
    <property type="match status" value="1"/>
</dbReference>
<evidence type="ECO:0000259" key="11">
    <source>
        <dbReference type="Pfam" id="PF10559"/>
    </source>
</evidence>
<reference evidence="13 14" key="2">
    <citation type="submission" date="2018-08" db="EMBL/GenBank/DDBJ databases">
        <title>Aphanomyces genome sequencing and annotation.</title>
        <authorList>
            <person name="Minardi D."/>
            <person name="Oidtmann B."/>
            <person name="Van Der Giezen M."/>
            <person name="Studholme D.J."/>
        </authorList>
    </citation>
    <scope>NUCLEOTIDE SEQUENCE [LARGE SCALE GENOMIC DNA]</scope>
    <source>
        <strain evidence="13 14">NJM0002</strain>
    </source>
</reference>
<feature type="transmembrane region" description="Helical" evidence="10">
    <location>
        <begin position="283"/>
        <end position="304"/>
    </location>
</feature>
<dbReference type="NCBIfam" id="NF006341">
    <property type="entry name" value="PRK08568.1-5"/>
    <property type="match status" value="1"/>
</dbReference>
<evidence type="ECO:0000256" key="1">
    <source>
        <dbReference type="ARBA" id="ARBA00004127"/>
    </source>
</evidence>
<dbReference type="InterPro" id="IPR030659">
    <property type="entry name" value="SecY_CS"/>
</dbReference>
<dbReference type="InterPro" id="IPR002208">
    <property type="entry name" value="SecY/SEC61-alpha"/>
</dbReference>
<feature type="transmembrane region" description="Helical" evidence="10">
    <location>
        <begin position="359"/>
        <end position="380"/>
    </location>
</feature>
<evidence type="ECO:0000313" key="14">
    <source>
        <dbReference type="Proteomes" id="UP000285060"/>
    </source>
</evidence>
<dbReference type="SUPFAM" id="SSF103491">
    <property type="entry name" value="Preprotein translocase SecY subunit"/>
    <property type="match status" value="1"/>
</dbReference>
<feature type="transmembrane region" description="Helical" evidence="10">
    <location>
        <begin position="199"/>
        <end position="221"/>
    </location>
</feature>
<keyword evidence="6 10" id="KW-1133">Transmembrane helix</keyword>
<keyword evidence="4 10" id="KW-0812">Transmembrane</keyword>
<dbReference type="FunFam" id="1.10.3370.10:FF:000009">
    <property type="entry name" value="Pretranslocation protein, alpha subunit, putative"/>
    <property type="match status" value="1"/>
</dbReference>
<feature type="transmembrane region" description="Helical" evidence="10">
    <location>
        <begin position="118"/>
        <end position="137"/>
    </location>
</feature>
<evidence type="ECO:0000256" key="10">
    <source>
        <dbReference type="SAM" id="Phobius"/>
    </source>
</evidence>
<comment type="similarity">
    <text evidence="2 9">Belongs to the SecY/SEC61-alpha family.</text>
</comment>
<comment type="subcellular location">
    <subcellularLocation>
        <location evidence="1">Endomembrane system</location>
        <topology evidence="1">Multi-pass membrane protein</topology>
    </subcellularLocation>
</comment>
<dbReference type="PANTHER" id="PTHR10906">
    <property type="entry name" value="SECY/SEC61-ALPHA FAMILY MEMBER"/>
    <property type="match status" value="1"/>
</dbReference>
<dbReference type="EMBL" id="QUSY01000066">
    <property type="protein sequence ID" value="RHY33635.1"/>
    <property type="molecule type" value="Genomic_DNA"/>
</dbReference>
<keyword evidence="7" id="KW-0811">Translocation</keyword>
<protein>
    <submittedName>
        <fullName evidence="12">Preprotein translocase, SecY subunit</fullName>
    </submittedName>
</protein>
<evidence type="ECO:0000256" key="4">
    <source>
        <dbReference type="ARBA" id="ARBA00022692"/>
    </source>
</evidence>
<feature type="transmembrane region" description="Helical" evidence="10">
    <location>
        <begin position="438"/>
        <end position="456"/>
    </location>
</feature>
<keyword evidence="5" id="KW-0653">Protein transport</keyword>
<proteinExistence type="inferred from homology"/>
<dbReference type="RefSeq" id="XP_008861618.1">
    <property type="nucleotide sequence ID" value="XM_008863396.1"/>
</dbReference>
<evidence type="ECO:0000256" key="7">
    <source>
        <dbReference type="ARBA" id="ARBA00023010"/>
    </source>
</evidence>
<evidence type="ECO:0000256" key="5">
    <source>
        <dbReference type="ARBA" id="ARBA00022927"/>
    </source>
</evidence>
<dbReference type="GeneID" id="20077619"/>
<dbReference type="VEuPathDB" id="FungiDB:H310_00569"/>
<evidence type="ECO:0000256" key="3">
    <source>
        <dbReference type="ARBA" id="ARBA00022448"/>
    </source>
</evidence>
<evidence type="ECO:0000256" key="2">
    <source>
        <dbReference type="ARBA" id="ARBA00005751"/>
    </source>
</evidence>
<keyword evidence="14" id="KW-1185">Reference proteome</keyword>
<dbReference type="Pfam" id="PF10559">
    <property type="entry name" value="Plug_translocon"/>
    <property type="match status" value="1"/>
</dbReference>
<dbReference type="PIRSF" id="PIRSF004557">
    <property type="entry name" value="SecY"/>
    <property type="match status" value="1"/>
</dbReference>
<dbReference type="eggNOG" id="KOG1373">
    <property type="taxonomic scope" value="Eukaryota"/>
</dbReference>
<sequence>MVRLLQVLRPLMSVLPDVITPDRRIPFREKIVWTVVVLLIFLVCSQLPLYGIKNNSASDSLYWMRAILASNRGTLMELGVGPIVSSGLILQLLAGSGILEVDQSNKEDRALFSGAQKLVAVFITLAQATAYVFAGMYGSIGEIGAACAILIILQLFVAGLVVIALDEVLQKGYGFGSGVSLFIATNVCQNIVWDTFAPVSIVTGRGTEFHGAVIAFFHVLFTRENKLNAIKEALYRQNLPNVTNVLSTILMFVLITYVHGFRIDLPIKYAKFRAQQGMFPVKLFYTSNMPIILQTALVSNFYFASQLLFKKFGDNIFIRLIGVWADVDGTTGAIPISGLAYYISAPGSAAAILYDPIRALVYVAFVLGSSAYFASVWIEISGSSSRDVAKQLRDQQMVMKGHRDTSLVHVLNRYIPVAATFGGVAVGALVIVSDFLGAIGSGTGVLLAVTIIYQYFEAFAREQADLQSLLGFS</sequence>
<dbReference type="Gene3D" id="1.10.3370.10">
    <property type="entry name" value="SecY subunit domain"/>
    <property type="match status" value="1"/>
</dbReference>
<dbReference type="InterPro" id="IPR023201">
    <property type="entry name" value="SecY_dom_sf"/>
</dbReference>
<dbReference type="OrthoDB" id="420669at2759"/>
<feature type="domain" description="Translocon Sec61/SecY plug" evidence="11">
    <location>
        <begin position="39"/>
        <end position="73"/>
    </location>
</feature>
<feature type="transmembrane region" description="Helical" evidence="10">
    <location>
        <begin position="316"/>
        <end position="343"/>
    </location>
</feature>
<dbReference type="Pfam" id="PF00344">
    <property type="entry name" value="SecY"/>
    <property type="match status" value="1"/>
</dbReference>
<evidence type="ECO:0000256" key="6">
    <source>
        <dbReference type="ARBA" id="ARBA00022989"/>
    </source>
</evidence>
<name>A0A024UW89_9STRA</name>
<feature type="transmembrane region" description="Helical" evidence="10">
    <location>
        <begin position="78"/>
        <end position="98"/>
    </location>
</feature>
<dbReference type="Proteomes" id="UP000285060">
    <property type="component" value="Unassembled WGS sequence"/>
</dbReference>
<feature type="transmembrane region" description="Helical" evidence="10">
    <location>
        <begin position="143"/>
        <end position="165"/>
    </location>
</feature>
<dbReference type="InterPro" id="IPR019561">
    <property type="entry name" value="Translocon_Sec61/SecY_plug_dom"/>
</dbReference>
<accession>A0A024UW89</accession>
<dbReference type="EMBL" id="KI913952">
    <property type="protein sequence ID" value="ETW10207.1"/>
    <property type="molecule type" value="Genomic_DNA"/>
</dbReference>
<feature type="transmembrane region" description="Helical" evidence="10">
    <location>
        <begin position="31"/>
        <end position="52"/>
    </location>
</feature>
<evidence type="ECO:0000313" key="13">
    <source>
        <dbReference type="EMBL" id="RHY33635.1"/>
    </source>
</evidence>
<feature type="transmembrane region" description="Helical" evidence="10">
    <location>
        <begin position="242"/>
        <end position="263"/>
    </location>
</feature>
<gene>
    <name evidence="13" type="ORF">DYB32_001469</name>
    <name evidence="12" type="ORF">H310_00569</name>
</gene>
<dbReference type="GO" id="GO:0012505">
    <property type="term" value="C:endomembrane system"/>
    <property type="evidence" value="ECO:0007669"/>
    <property type="project" value="UniProtKB-SubCell"/>
</dbReference>
<dbReference type="STRING" id="157072.A0A024UW89"/>
<evidence type="ECO:0000313" key="12">
    <source>
        <dbReference type="EMBL" id="ETW10207.1"/>
    </source>
</evidence>
<feature type="transmembrane region" description="Helical" evidence="10">
    <location>
        <begin position="172"/>
        <end position="193"/>
    </location>
</feature>
<reference evidence="12" key="1">
    <citation type="submission" date="2013-12" db="EMBL/GenBank/DDBJ databases">
        <title>The Genome Sequence of Aphanomyces invadans NJM9701.</title>
        <authorList>
            <consortium name="The Broad Institute Genomics Platform"/>
            <person name="Russ C."/>
            <person name="Tyler B."/>
            <person name="van West P."/>
            <person name="Dieguez-Uribeondo J."/>
            <person name="Young S.K."/>
            <person name="Zeng Q."/>
            <person name="Gargeya S."/>
            <person name="Fitzgerald M."/>
            <person name="Abouelleil A."/>
            <person name="Alvarado L."/>
            <person name="Chapman S.B."/>
            <person name="Gainer-Dewar J."/>
            <person name="Goldberg J."/>
            <person name="Griggs A."/>
            <person name="Gujja S."/>
            <person name="Hansen M."/>
            <person name="Howarth C."/>
            <person name="Imamovic A."/>
            <person name="Ireland A."/>
            <person name="Larimer J."/>
            <person name="McCowan C."/>
            <person name="Murphy C."/>
            <person name="Pearson M."/>
            <person name="Poon T.W."/>
            <person name="Priest M."/>
            <person name="Roberts A."/>
            <person name="Saif S."/>
            <person name="Shea T."/>
            <person name="Sykes S."/>
            <person name="Wortman J."/>
            <person name="Nusbaum C."/>
            <person name="Birren B."/>
        </authorList>
    </citation>
    <scope>NUCLEOTIDE SEQUENCE [LARGE SCALE GENOMIC DNA]</scope>
    <source>
        <strain evidence="12">NJM9701</strain>
    </source>
</reference>
<dbReference type="GO" id="GO:0015031">
    <property type="term" value="P:protein transport"/>
    <property type="evidence" value="ECO:0007669"/>
    <property type="project" value="UniProtKB-KW"/>
</dbReference>
<feature type="transmembrane region" description="Helical" evidence="10">
    <location>
        <begin position="410"/>
        <end position="432"/>
    </location>
</feature>
<evidence type="ECO:0000256" key="8">
    <source>
        <dbReference type="ARBA" id="ARBA00023136"/>
    </source>
</evidence>
<evidence type="ECO:0000256" key="9">
    <source>
        <dbReference type="RuleBase" id="RU004349"/>
    </source>
</evidence>
<dbReference type="PROSITE" id="PS00755">
    <property type="entry name" value="SECY_1"/>
    <property type="match status" value="1"/>
</dbReference>
<dbReference type="AlphaFoldDB" id="A0A024UW89"/>
<keyword evidence="8 10" id="KW-0472">Membrane</keyword>
<dbReference type="GO" id="GO:0016020">
    <property type="term" value="C:membrane"/>
    <property type="evidence" value="ECO:0007669"/>
    <property type="project" value="InterPro"/>
</dbReference>
<keyword evidence="3" id="KW-0813">Transport</keyword>